<proteinExistence type="predicted"/>
<evidence type="ECO:0000313" key="2">
    <source>
        <dbReference type="EMBL" id="KRK89543.1"/>
    </source>
</evidence>
<dbReference type="EMBL" id="AZEA01000002">
    <property type="protein sequence ID" value="KRK89543.1"/>
    <property type="molecule type" value="Genomic_DNA"/>
</dbReference>
<evidence type="ECO:0000313" key="3">
    <source>
        <dbReference type="Proteomes" id="UP000051581"/>
    </source>
</evidence>
<sequence length="303" mass="34734">MKKGFAWALMFMAIFISFDLFNTSNAYGSRIKYLAKWDATPVPYNLKLVGKQTKVPVYSSNGKIKKYYVERYGEVNDFNDDHFFTRKAKINGHVYYKAVYENPYHINPSKFTYYGWIKSQNVNKKVTSYFGPLYATSFADNGFISGYSENKAPYFGLYGLPKQWTDNISDTVAGFRQFNELDVTFRTTQENDSIGLLICRGTAHTIIISGYGQKHHGKSTAINSDIVVRSGKTRSFRLWDNVNKWITGEVSNNRDGHWLTYKYQFRHANHIVTVDNTGKFVFDGVTTHYGLSSVVDSKDVPNN</sequence>
<dbReference type="AlphaFoldDB" id="A0A0R1LCS9"/>
<reference evidence="2 3" key="1">
    <citation type="journal article" date="2015" name="Genome Announc.">
        <title>Expanding the biotechnology potential of lactobacilli through comparative genomics of 213 strains and associated genera.</title>
        <authorList>
            <person name="Sun Z."/>
            <person name="Harris H.M."/>
            <person name="McCann A."/>
            <person name="Guo C."/>
            <person name="Argimon S."/>
            <person name="Zhang W."/>
            <person name="Yang X."/>
            <person name="Jeffery I.B."/>
            <person name="Cooney J.C."/>
            <person name="Kagawa T.F."/>
            <person name="Liu W."/>
            <person name="Song Y."/>
            <person name="Salvetti E."/>
            <person name="Wrobel A."/>
            <person name="Rasinkangas P."/>
            <person name="Parkhill J."/>
            <person name="Rea M.C."/>
            <person name="O'Sullivan O."/>
            <person name="Ritari J."/>
            <person name="Douillard F.P."/>
            <person name="Paul Ross R."/>
            <person name="Yang R."/>
            <person name="Briner A.E."/>
            <person name="Felis G.E."/>
            <person name="de Vos W.M."/>
            <person name="Barrangou R."/>
            <person name="Klaenhammer T.R."/>
            <person name="Caufield P.W."/>
            <person name="Cui Y."/>
            <person name="Zhang H."/>
            <person name="O'Toole P.W."/>
        </authorList>
    </citation>
    <scope>NUCLEOTIDE SEQUENCE [LARGE SCALE GENOMIC DNA]</scope>
    <source>
        <strain evidence="2 3">DSM 19904</strain>
    </source>
</reference>
<feature type="signal peptide" evidence="1">
    <location>
        <begin position="1"/>
        <end position="26"/>
    </location>
</feature>
<protein>
    <submittedName>
        <fullName evidence="2">Uncharacterized protein</fullName>
    </submittedName>
</protein>
<gene>
    <name evidence="2" type="ORF">FD17_GL001130</name>
</gene>
<dbReference type="RefSeq" id="WP_057823424.1">
    <property type="nucleotide sequence ID" value="NZ_AZEA01000002.1"/>
</dbReference>
<evidence type="ECO:0000256" key="1">
    <source>
        <dbReference type="SAM" id="SignalP"/>
    </source>
</evidence>
<feature type="chain" id="PRO_5038827954" evidence="1">
    <location>
        <begin position="27"/>
        <end position="303"/>
    </location>
</feature>
<comment type="caution">
    <text evidence="2">The sequence shown here is derived from an EMBL/GenBank/DDBJ whole genome shotgun (WGS) entry which is preliminary data.</text>
</comment>
<organism evidence="2 3">
    <name type="scientific">Lentilactobacillus sunkii DSM 19904</name>
    <dbReference type="NCBI Taxonomy" id="1423808"/>
    <lineage>
        <taxon>Bacteria</taxon>
        <taxon>Bacillati</taxon>
        <taxon>Bacillota</taxon>
        <taxon>Bacilli</taxon>
        <taxon>Lactobacillales</taxon>
        <taxon>Lactobacillaceae</taxon>
        <taxon>Lentilactobacillus</taxon>
    </lineage>
</organism>
<keyword evidence="1" id="KW-0732">Signal</keyword>
<dbReference type="PATRIC" id="fig|1423808.3.peg.1141"/>
<accession>A0A0R1LCS9</accession>
<keyword evidence="3" id="KW-1185">Reference proteome</keyword>
<name>A0A0R1LCS9_9LACO</name>
<dbReference type="Proteomes" id="UP000051581">
    <property type="component" value="Unassembled WGS sequence"/>
</dbReference>